<comment type="function">
    <text evidence="5">Catalyzes the oxidative deamination of primary and some secondary amines such as neurotransmitters, and exogenous amines including the tertiary amine, neurotoxin 1-methyl-4-phenyl-1,2,3,6-tetrahydropyridine (MPTP), with concomitant reduction of oxygen to hydrogen peroxide and participates in the metabolism of neuroactive and vasoactive amines in the central nervous system and peripheral tissues. Preferentially degrades benzylamine and phenylethylamine.</text>
</comment>
<dbReference type="PRINTS" id="PR00757">
    <property type="entry name" value="AMINEOXDASEF"/>
</dbReference>
<feature type="binding site" evidence="9">
    <location>
        <position position="341"/>
    </location>
    <ligand>
        <name>substrate</name>
    </ligand>
</feature>
<evidence type="ECO:0000256" key="7">
    <source>
        <dbReference type="ARBA" id="ARBA00049354"/>
    </source>
</evidence>
<comment type="catalytic activity">
    <reaction evidence="6">
        <text>a secondary aliphatic amine + O2 + H2O = a primary amine + an aldehyde + H2O2</text>
        <dbReference type="Rhea" id="RHEA:26414"/>
        <dbReference type="ChEBI" id="CHEBI:15377"/>
        <dbReference type="ChEBI" id="CHEBI:15379"/>
        <dbReference type="ChEBI" id="CHEBI:16240"/>
        <dbReference type="ChEBI" id="CHEBI:17478"/>
        <dbReference type="ChEBI" id="CHEBI:58855"/>
        <dbReference type="ChEBI" id="CHEBI:65296"/>
        <dbReference type="EC" id="1.4.3.4"/>
    </reaction>
</comment>
<protein>
    <recommendedName>
        <fullName evidence="10">Amine oxidase</fullName>
        <ecNumber evidence="10">1.4.3.-</ecNumber>
    </recommendedName>
</protein>
<feature type="domain" description="Amine oxidase" evidence="11">
    <location>
        <begin position="14"/>
        <end position="449"/>
    </location>
</feature>
<feature type="binding site" evidence="9">
    <location>
        <position position="425"/>
    </location>
    <ligand>
        <name>FAD</name>
        <dbReference type="ChEBI" id="CHEBI:57692"/>
    </ligand>
</feature>
<dbReference type="InterPro" id="IPR036188">
    <property type="entry name" value="FAD/NAD-bd_sf"/>
</dbReference>
<feature type="binding site" evidence="9">
    <location>
        <position position="235"/>
    </location>
    <ligand>
        <name>FAD</name>
        <dbReference type="ChEBI" id="CHEBI:57692"/>
    </ligand>
</feature>
<name>A0A3M6UPQ4_POCDA</name>
<evidence type="ECO:0000256" key="10">
    <source>
        <dbReference type="RuleBase" id="RU362067"/>
    </source>
</evidence>
<evidence type="ECO:0000256" key="8">
    <source>
        <dbReference type="ARBA" id="ARBA00049430"/>
    </source>
</evidence>
<evidence type="ECO:0000256" key="1">
    <source>
        <dbReference type="ARBA" id="ARBA00001974"/>
    </source>
</evidence>
<evidence type="ECO:0000256" key="9">
    <source>
        <dbReference type="PIRSR" id="PIRSR601613-1"/>
    </source>
</evidence>
<comment type="catalytic activity">
    <reaction evidence="7">
        <text>benzylamine + O2 + H2O = benzaldehyde + H2O2 + NH4(+)</text>
        <dbReference type="Rhea" id="RHEA:59424"/>
        <dbReference type="ChEBI" id="CHEBI:15377"/>
        <dbReference type="ChEBI" id="CHEBI:15379"/>
        <dbReference type="ChEBI" id="CHEBI:16240"/>
        <dbReference type="ChEBI" id="CHEBI:17169"/>
        <dbReference type="ChEBI" id="CHEBI:28938"/>
        <dbReference type="ChEBI" id="CHEBI:225238"/>
    </reaction>
    <physiologicalReaction direction="left-to-right" evidence="7">
        <dbReference type="Rhea" id="RHEA:59425"/>
    </physiologicalReaction>
</comment>
<evidence type="ECO:0000256" key="2">
    <source>
        <dbReference type="ARBA" id="ARBA00004362"/>
    </source>
</evidence>
<dbReference type="AlphaFoldDB" id="A0A3M6UPQ4"/>
<dbReference type="Proteomes" id="UP000275408">
    <property type="component" value="Unassembled WGS sequence"/>
</dbReference>
<reference evidence="12 13" key="1">
    <citation type="journal article" date="2018" name="Sci. Rep.">
        <title>Comparative analysis of the Pocillopora damicornis genome highlights role of immune system in coral evolution.</title>
        <authorList>
            <person name="Cunning R."/>
            <person name="Bay R.A."/>
            <person name="Gillette P."/>
            <person name="Baker A.C."/>
            <person name="Traylor-Knowles N."/>
        </authorList>
    </citation>
    <scope>NUCLEOTIDE SEQUENCE [LARGE SCALE GENOMIC DNA]</scope>
    <source>
        <strain evidence="12">RSMAS</strain>
        <tissue evidence="12">Whole animal</tissue>
    </source>
</reference>
<evidence type="ECO:0000256" key="3">
    <source>
        <dbReference type="ARBA" id="ARBA00005995"/>
    </source>
</evidence>
<feature type="binding site" evidence="9">
    <location>
        <begin position="35"/>
        <end position="36"/>
    </location>
    <ligand>
        <name>FAD</name>
        <dbReference type="ChEBI" id="CHEBI:57692"/>
    </ligand>
</feature>
<dbReference type="EMBL" id="RCHS01001028">
    <property type="protein sequence ID" value="RMX55620.1"/>
    <property type="molecule type" value="Genomic_DNA"/>
</dbReference>
<dbReference type="PANTHER" id="PTHR43563">
    <property type="entry name" value="AMINE OXIDASE"/>
    <property type="match status" value="1"/>
</dbReference>
<keyword evidence="10" id="KW-0285">Flavoprotein</keyword>
<dbReference type="InterPro" id="IPR002937">
    <property type="entry name" value="Amino_oxidase"/>
</dbReference>
<dbReference type="Gene3D" id="1.10.405.10">
    <property type="entry name" value="Guanine Nucleotide Dissociation Inhibitor, domain 1"/>
    <property type="match status" value="1"/>
</dbReference>
<comment type="cofactor">
    <cofactor evidence="1 10">
        <name>FAD</name>
        <dbReference type="ChEBI" id="CHEBI:57692"/>
    </cofactor>
</comment>
<evidence type="ECO:0000259" key="11">
    <source>
        <dbReference type="Pfam" id="PF01593"/>
    </source>
</evidence>
<dbReference type="OrthoDB" id="7777654at2759"/>
<dbReference type="InterPro" id="IPR050703">
    <property type="entry name" value="Flavin_MAO"/>
</dbReference>
<sequence>MEELIDVIVIGGGISGLCAAKLLALEHGVSVVILEARNRVGGRTNTLEDPKFKYVDLGGAYVGPTQNRILRVAKELGIETYKVYSQGSVVELLDGRRRLFSGDLSSWNPLAMLDYYNMIRTLDKMGEEIPLDEPWKARKALEWDSMTVKEFFDKKCWTNYIKKRMIQIYNDAMAAEPEDMSLLYYLWYLKTGDGVLRVAAIEDAGQERKFIGGSQQISNRLKDRLGDRVILNSPVCHLHQDADHVVVTCENGKKYQAKFVISAMPQALLNSVSFDPPLPPLKNQLIQRIPMGSVIKTVTFYKKAFWREKGLNGVLISDSSPAYVTVDDTKPDGSYPAIMSFIIGSQARYWCSKTQEERKKAQCEQYAKVFDSDEALHPYHYVDKNWPAEKYSGGCYVSIMPCGVITRFGKALREPIGRVHFAGTETATIWSGYMDGAVQAGERAAREVLYAMGKIGAEEIHQLEPPSQEVPPVPCQLTTFQSWLPTVPVFLTTVTAIAALMGDKIYPSPSQPLTLQV</sequence>
<feature type="non-terminal residue" evidence="12">
    <location>
        <position position="517"/>
    </location>
</feature>
<dbReference type="Gene3D" id="3.50.50.60">
    <property type="entry name" value="FAD/NAD(P)-binding domain"/>
    <property type="match status" value="1"/>
</dbReference>
<keyword evidence="4 10" id="KW-0560">Oxidoreductase</keyword>
<proteinExistence type="inferred from homology"/>
<dbReference type="Pfam" id="PF01593">
    <property type="entry name" value="Amino_oxidase"/>
    <property type="match status" value="1"/>
</dbReference>
<dbReference type="InterPro" id="IPR001613">
    <property type="entry name" value="Flavin_amine_oxidase"/>
</dbReference>
<comment type="similarity">
    <text evidence="3 10">Belongs to the flavin monoamine oxidase family.</text>
</comment>
<dbReference type="STRING" id="46731.A0A3M6UPQ4"/>
<evidence type="ECO:0000313" key="12">
    <source>
        <dbReference type="EMBL" id="RMX55620.1"/>
    </source>
</evidence>
<keyword evidence="13" id="KW-1185">Reference proteome</keyword>
<gene>
    <name evidence="12" type="ORF">pdam_00001739</name>
</gene>
<dbReference type="GO" id="GO:0008131">
    <property type="term" value="F:primary methylamine oxidase activity"/>
    <property type="evidence" value="ECO:0007669"/>
    <property type="project" value="UniProtKB-ARBA"/>
</dbReference>
<organism evidence="12 13">
    <name type="scientific">Pocillopora damicornis</name>
    <name type="common">Cauliflower coral</name>
    <name type="synonym">Millepora damicornis</name>
    <dbReference type="NCBI Taxonomy" id="46731"/>
    <lineage>
        <taxon>Eukaryota</taxon>
        <taxon>Metazoa</taxon>
        <taxon>Cnidaria</taxon>
        <taxon>Anthozoa</taxon>
        <taxon>Hexacorallia</taxon>
        <taxon>Scleractinia</taxon>
        <taxon>Astrocoeniina</taxon>
        <taxon>Pocilloporidae</taxon>
        <taxon>Pocillopora</taxon>
    </lineage>
</organism>
<dbReference type="SUPFAM" id="SSF54373">
    <property type="entry name" value="FAD-linked reductases, C-terminal domain"/>
    <property type="match status" value="1"/>
</dbReference>
<evidence type="ECO:0000256" key="6">
    <source>
        <dbReference type="ARBA" id="ARBA00048448"/>
    </source>
</evidence>
<evidence type="ECO:0000256" key="5">
    <source>
        <dbReference type="ARBA" id="ARBA00045409"/>
    </source>
</evidence>
<accession>A0A3M6UPQ4</accession>
<comment type="subcellular location">
    <subcellularLocation>
        <location evidence="2">Mitochondrion outer membrane</location>
        <topology evidence="2">Single-pass type IV membrane protein</topology>
        <orientation evidence="2">Cytoplasmic side</orientation>
    </subcellularLocation>
</comment>
<feature type="binding site" evidence="9">
    <location>
        <position position="15"/>
    </location>
    <ligand>
        <name>FAD</name>
        <dbReference type="ChEBI" id="CHEBI:57692"/>
    </ligand>
</feature>
<comment type="catalytic activity">
    <reaction evidence="8">
        <text>N-acetylputrescine + O2 + H2O = 4-acetamidobutanal + H2O2 + NH4(+)</text>
        <dbReference type="Rhea" id="RHEA:70283"/>
        <dbReference type="ChEBI" id="CHEBI:7386"/>
        <dbReference type="ChEBI" id="CHEBI:15377"/>
        <dbReference type="ChEBI" id="CHEBI:15379"/>
        <dbReference type="ChEBI" id="CHEBI:16240"/>
        <dbReference type="ChEBI" id="CHEBI:28938"/>
        <dbReference type="ChEBI" id="CHEBI:58263"/>
    </reaction>
    <physiologicalReaction direction="left-to-right" evidence="8">
        <dbReference type="Rhea" id="RHEA:70284"/>
    </physiologicalReaction>
</comment>
<dbReference type="GO" id="GO:0005741">
    <property type="term" value="C:mitochondrial outer membrane"/>
    <property type="evidence" value="ECO:0007669"/>
    <property type="project" value="UniProtKB-SubCell"/>
</dbReference>
<dbReference type="PANTHER" id="PTHR43563:SF1">
    <property type="entry name" value="AMINE OXIDASE [FLAVIN-CONTAINING] B"/>
    <property type="match status" value="1"/>
</dbReference>
<dbReference type="EC" id="1.4.3.-" evidence="10"/>
<evidence type="ECO:0000256" key="4">
    <source>
        <dbReference type="ARBA" id="ARBA00023002"/>
    </source>
</evidence>
<dbReference type="GO" id="GO:0097621">
    <property type="term" value="F:monoamine oxidase activity"/>
    <property type="evidence" value="ECO:0007669"/>
    <property type="project" value="UniProtKB-EC"/>
</dbReference>
<dbReference type="SUPFAM" id="SSF51905">
    <property type="entry name" value="FAD/NAD(P)-binding domain"/>
    <property type="match status" value="1"/>
</dbReference>
<comment type="caution">
    <text evidence="12">The sequence shown here is derived from an EMBL/GenBank/DDBJ whole genome shotgun (WGS) entry which is preliminary data.</text>
</comment>
<evidence type="ECO:0000313" key="13">
    <source>
        <dbReference type="Proteomes" id="UP000275408"/>
    </source>
</evidence>
<keyword evidence="10" id="KW-0274">FAD</keyword>
<dbReference type="Gene3D" id="3.90.660.10">
    <property type="match status" value="1"/>
</dbReference>